<dbReference type="InterPro" id="IPR002933">
    <property type="entry name" value="Peptidase_M20"/>
</dbReference>
<dbReference type="PANTHER" id="PTHR43270:SF8">
    <property type="entry name" value="DI- AND TRIPEPTIDASE DUG2-RELATED"/>
    <property type="match status" value="1"/>
</dbReference>
<dbReference type="OrthoDB" id="24854at2157"/>
<evidence type="ECO:0000256" key="3">
    <source>
        <dbReference type="ARBA" id="ARBA00022801"/>
    </source>
</evidence>
<name>A0A6N0NR12_9CREN</name>
<proteinExistence type="predicted"/>
<dbReference type="InterPro" id="IPR011650">
    <property type="entry name" value="Peptidase_M20_dimer"/>
</dbReference>
<reference evidence="5 6" key="1">
    <citation type="submission" date="2020-02" db="EMBL/GenBank/DDBJ databases">
        <title>Comparative genome analysis reveals the metabolism and evolution of the thermophilic archaeal genus Metallosphaera.</title>
        <authorList>
            <person name="Jiang C."/>
        </authorList>
    </citation>
    <scope>NUCLEOTIDE SEQUENCE [LARGE SCALE GENOMIC DNA]</scope>
    <source>
        <strain evidence="5 6">Ric-A</strain>
    </source>
</reference>
<dbReference type="InterPro" id="IPR051458">
    <property type="entry name" value="Cyt/Met_Dipeptidase"/>
</dbReference>
<dbReference type="Pfam" id="PF07687">
    <property type="entry name" value="M20_dimer"/>
    <property type="match status" value="1"/>
</dbReference>
<dbReference type="GO" id="GO:0008233">
    <property type="term" value="F:peptidase activity"/>
    <property type="evidence" value="ECO:0007669"/>
    <property type="project" value="UniProtKB-KW"/>
</dbReference>
<evidence type="ECO:0000259" key="4">
    <source>
        <dbReference type="Pfam" id="PF07687"/>
    </source>
</evidence>
<dbReference type="EMBL" id="CP049074">
    <property type="protein sequence ID" value="QKQ99165.1"/>
    <property type="molecule type" value="Genomic_DNA"/>
</dbReference>
<accession>A0A6N0NR12</accession>
<keyword evidence="3 5" id="KW-0378">Hydrolase</keyword>
<evidence type="ECO:0000313" key="6">
    <source>
        <dbReference type="Proteomes" id="UP000509301"/>
    </source>
</evidence>
<dbReference type="PANTHER" id="PTHR43270">
    <property type="entry name" value="BETA-ALA-HIS DIPEPTIDASE"/>
    <property type="match status" value="1"/>
</dbReference>
<dbReference type="GO" id="GO:0046872">
    <property type="term" value="F:metal ion binding"/>
    <property type="evidence" value="ECO:0007669"/>
    <property type="project" value="UniProtKB-KW"/>
</dbReference>
<keyword evidence="1" id="KW-0645">Protease</keyword>
<keyword evidence="2" id="KW-0479">Metal-binding</keyword>
<feature type="domain" description="Peptidase M20 dimerisation" evidence="4">
    <location>
        <begin position="173"/>
        <end position="314"/>
    </location>
</feature>
<dbReference type="InterPro" id="IPR036264">
    <property type="entry name" value="Bact_exopeptidase_dim_dom"/>
</dbReference>
<dbReference type="Proteomes" id="UP000509301">
    <property type="component" value="Chromosome"/>
</dbReference>
<dbReference type="SUPFAM" id="SSF53187">
    <property type="entry name" value="Zn-dependent exopeptidases"/>
    <property type="match status" value="1"/>
</dbReference>
<evidence type="ECO:0000256" key="1">
    <source>
        <dbReference type="ARBA" id="ARBA00022670"/>
    </source>
</evidence>
<dbReference type="SUPFAM" id="SSF55031">
    <property type="entry name" value="Bacterial exopeptidase dimerisation domain"/>
    <property type="match status" value="1"/>
</dbReference>
<organism evidence="5 6">
    <name type="scientific">Metallosphaera tengchongensis</name>
    <dbReference type="NCBI Taxonomy" id="1532350"/>
    <lineage>
        <taxon>Archaea</taxon>
        <taxon>Thermoproteota</taxon>
        <taxon>Thermoprotei</taxon>
        <taxon>Sulfolobales</taxon>
        <taxon>Sulfolobaceae</taxon>
        <taxon>Metallosphaera</taxon>
    </lineage>
</organism>
<gene>
    <name evidence="5" type="ORF">GWK48_01045</name>
</gene>
<dbReference type="Gene3D" id="3.30.70.360">
    <property type="match status" value="1"/>
</dbReference>
<dbReference type="KEGG" id="mten:GWK48_01045"/>
<dbReference type="GeneID" id="55640489"/>
<dbReference type="NCBIfam" id="NF005034">
    <property type="entry name" value="PRK06446.1"/>
    <property type="match status" value="1"/>
</dbReference>
<dbReference type="RefSeq" id="WP_174628799.1">
    <property type="nucleotide sequence ID" value="NZ_CP049074.1"/>
</dbReference>
<keyword evidence="6" id="KW-1185">Reference proteome</keyword>
<dbReference type="Gene3D" id="3.40.630.10">
    <property type="entry name" value="Zn peptidases"/>
    <property type="match status" value="1"/>
</dbReference>
<sequence length="416" mass="46696">MNSIQDLIEFVKIDTTSAKGKGEEGAKFIKDYMQSHGIEARVVQHRSRNPYVLGEINVGAQKTLLIYNHYDVQPVEPLERWQSDPFNPVEKDGKLIGRGVGDDKGSLMARLQAIIEMGKPPVNIKFVYEGEEEIGSPNIDSFLEAHKEELKSDYILWEGAGRGASGAPEIVLGVKGLLYVELILRTEKDLHSMYAPISKNPAWDLVRILSSLKRGDKVSLPGFYDKVKWLTESELKYLKSDRASMEKALGQKLPEDFERRLIEEPTCNIAGLYSGYTGEGSKTVIPSYAMAKLDFRLVPNQDPDEVLNQLKEFLPGVEIKVWGKVRPYRTSITSKISISLIESAKKVYGTEPEVIPNSPGTGPMESFARILNNNQIADGVGVEHPGSNIHSFNENIYVKDYMMAKEWMKQFLRELG</sequence>
<protein>
    <submittedName>
        <fullName evidence="5">M20/M25/M40 family metallo-hydrolase</fullName>
    </submittedName>
</protein>
<dbReference type="AlphaFoldDB" id="A0A6N0NR12"/>
<evidence type="ECO:0000256" key="2">
    <source>
        <dbReference type="ARBA" id="ARBA00022723"/>
    </source>
</evidence>
<dbReference type="Pfam" id="PF01546">
    <property type="entry name" value="Peptidase_M20"/>
    <property type="match status" value="1"/>
</dbReference>
<evidence type="ECO:0000313" key="5">
    <source>
        <dbReference type="EMBL" id="QKQ99165.1"/>
    </source>
</evidence>
<dbReference type="GO" id="GO:0006508">
    <property type="term" value="P:proteolysis"/>
    <property type="evidence" value="ECO:0007669"/>
    <property type="project" value="UniProtKB-KW"/>
</dbReference>